<dbReference type="InterPro" id="IPR022644">
    <property type="entry name" value="De-COase2_N"/>
</dbReference>
<dbReference type="InterPro" id="IPR002985">
    <property type="entry name" value="Arg_decrbxlase"/>
</dbReference>
<dbReference type="GO" id="GO:0006527">
    <property type="term" value="P:L-arginine catabolic process"/>
    <property type="evidence" value="ECO:0007669"/>
    <property type="project" value="InterPro"/>
</dbReference>
<dbReference type="SUPFAM" id="SSF51419">
    <property type="entry name" value="PLP-binding barrel"/>
    <property type="match status" value="1"/>
</dbReference>
<dbReference type="Proteomes" id="UP000011058">
    <property type="component" value="Chromosome"/>
</dbReference>
<comment type="cofactor">
    <cofactor evidence="1">
        <name>pyridoxal 5'-phosphate</name>
        <dbReference type="ChEBI" id="CHEBI:597326"/>
    </cofactor>
</comment>
<keyword evidence="2" id="KW-0663">Pyridoxal phosphate</keyword>
<reference evidence="5 6" key="1">
    <citation type="journal article" date="2012" name="J. Bacteriol.">
        <title>Genome Sequence of Fibrella aestuarina BUZ 2T, a Filamentous Marine Bacterium.</title>
        <authorList>
            <person name="Filippini M."/>
            <person name="Qi W."/>
            <person name="Blom J."/>
            <person name="Goesmann A."/>
            <person name="Smits T.H."/>
            <person name="Bagheri H.C."/>
        </authorList>
    </citation>
    <scope>NUCLEOTIDE SEQUENCE [LARGE SCALE GENOMIC DNA]</scope>
    <source>
        <strain evidence="6">BUZ 2T</strain>
    </source>
</reference>
<accession>I0K312</accession>
<gene>
    <name evidence="5" type="ORF">FAES_0504</name>
</gene>
<dbReference type="GO" id="GO:0008295">
    <property type="term" value="P:spermidine biosynthetic process"/>
    <property type="evidence" value="ECO:0007669"/>
    <property type="project" value="InterPro"/>
</dbReference>
<dbReference type="Gene3D" id="2.40.37.10">
    <property type="entry name" value="Lyase, Ornithine Decarboxylase, Chain A, domain 1"/>
    <property type="match status" value="1"/>
</dbReference>
<evidence type="ECO:0000259" key="4">
    <source>
        <dbReference type="Pfam" id="PF02784"/>
    </source>
</evidence>
<dbReference type="AlphaFoldDB" id="I0K312"/>
<dbReference type="PANTHER" id="PTHR43295:SF9">
    <property type="entry name" value="BIOSYNTHETIC ARGININE DECARBOXYLASE"/>
    <property type="match status" value="1"/>
</dbReference>
<dbReference type="PATRIC" id="fig|1166018.3.peg.512"/>
<dbReference type="Pfam" id="PF02784">
    <property type="entry name" value="Orn_Arg_deC_N"/>
    <property type="match status" value="1"/>
</dbReference>
<dbReference type="STRING" id="1166018.FAES_0504"/>
<dbReference type="GO" id="GO:0008792">
    <property type="term" value="F:arginine decarboxylase activity"/>
    <property type="evidence" value="ECO:0007669"/>
    <property type="project" value="InterPro"/>
</dbReference>
<evidence type="ECO:0000256" key="1">
    <source>
        <dbReference type="ARBA" id="ARBA00001933"/>
    </source>
</evidence>
<dbReference type="HOGENOM" id="CLU_027243_2_0_10"/>
<dbReference type="InterPro" id="IPR029066">
    <property type="entry name" value="PLP-binding_barrel"/>
</dbReference>
<evidence type="ECO:0000256" key="3">
    <source>
        <dbReference type="SAM" id="MobiDB-lite"/>
    </source>
</evidence>
<dbReference type="PANTHER" id="PTHR43295">
    <property type="entry name" value="ARGININE DECARBOXYLASE"/>
    <property type="match status" value="1"/>
</dbReference>
<evidence type="ECO:0000313" key="5">
    <source>
        <dbReference type="EMBL" id="CCG98515.1"/>
    </source>
</evidence>
<name>I0K312_9BACT</name>
<feature type="region of interest" description="Disordered" evidence="3">
    <location>
        <begin position="477"/>
        <end position="505"/>
    </location>
</feature>
<dbReference type="RefSeq" id="WP_015329615.1">
    <property type="nucleotide sequence ID" value="NC_020054.1"/>
</dbReference>
<dbReference type="KEGG" id="fae:FAES_0504"/>
<sequence>MKTYYDLIDQTFEFPTLEFNVENNNLLFNNVPLMDIVKQYGTPLKLTYLPKISEHIEQAKSLFKNAMKRYNYKGNYTYCYCTKSSHFRFVLDEVLKNNVHLETSSAFDIPIIRELHRTGKINKSTYIICNGYKRPLYTQYISELINEGFNVLPILDNLKEIEAYEDAVTADTVNLGIRIATDEEPNFAFYTSRLGIRYSDINELYKSKIQNSDKFKLKMLHFFINTGIKDSAYYWSELSRFMYKYCELRKICPDLDSIDIGGGLPIQTSFQFTYDYQAMIDQIVESIQWICNKNNVPVPHIFTEFGSYTVGESGAVIYKVIDQKLQNDKELWYMIDGSFITQLPDSWGLGQKYIMLSVNNWDNPYQKVNLGGLTCDSHDFYNTEVHSADLYLPIFDQEAEDQYVGLFHTGAYQESLGGYGGIQHCLIPAPQHVIVDKDEEGNLRTRLFAPEQHSETMLKILGYAPSDLPQPTELEAAQAAGEAEGGADGGEVFEQPLSELVTEDN</sequence>
<proteinExistence type="predicted"/>
<keyword evidence="6" id="KW-1185">Reference proteome</keyword>
<dbReference type="Gene3D" id="3.20.20.10">
    <property type="entry name" value="Alanine racemase"/>
    <property type="match status" value="1"/>
</dbReference>
<evidence type="ECO:0000313" key="6">
    <source>
        <dbReference type="Proteomes" id="UP000011058"/>
    </source>
</evidence>
<dbReference type="eggNOG" id="COG0019">
    <property type="taxonomic scope" value="Bacteria"/>
</dbReference>
<dbReference type="InterPro" id="IPR009006">
    <property type="entry name" value="Ala_racemase/Decarboxylase_C"/>
</dbReference>
<feature type="domain" description="Orn/DAP/Arg decarboxylase 2 N-terminal" evidence="4">
    <location>
        <begin position="59"/>
        <end position="310"/>
    </location>
</feature>
<dbReference type="EMBL" id="HE796683">
    <property type="protein sequence ID" value="CCG98515.1"/>
    <property type="molecule type" value="Genomic_DNA"/>
</dbReference>
<dbReference type="SUPFAM" id="SSF50621">
    <property type="entry name" value="Alanine racemase C-terminal domain-like"/>
    <property type="match status" value="1"/>
</dbReference>
<protein>
    <submittedName>
        <fullName evidence="5">Orn/DAP/Arg decarboxylase 2</fullName>
    </submittedName>
</protein>
<evidence type="ECO:0000256" key="2">
    <source>
        <dbReference type="ARBA" id="ARBA00022898"/>
    </source>
</evidence>
<organism evidence="5 6">
    <name type="scientific">Fibrella aestuarina BUZ 2</name>
    <dbReference type="NCBI Taxonomy" id="1166018"/>
    <lineage>
        <taxon>Bacteria</taxon>
        <taxon>Pseudomonadati</taxon>
        <taxon>Bacteroidota</taxon>
        <taxon>Cytophagia</taxon>
        <taxon>Cytophagales</taxon>
        <taxon>Spirosomataceae</taxon>
        <taxon>Fibrella</taxon>
    </lineage>
</organism>